<dbReference type="InterPro" id="IPR011051">
    <property type="entry name" value="RmlC_Cupin_sf"/>
</dbReference>
<evidence type="ECO:0000256" key="6">
    <source>
        <dbReference type="ARBA" id="ARBA00031424"/>
    </source>
</evidence>
<evidence type="ECO:0000256" key="1">
    <source>
        <dbReference type="ARBA" id="ARBA00001298"/>
    </source>
</evidence>
<evidence type="ECO:0000256" key="7">
    <source>
        <dbReference type="ARBA" id="ARBA00033311"/>
    </source>
</evidence>
<dbReference type="EC" id="5.1.3.13" evidence="3"/>
<accession>G2HZV1</accession>
<dbReference type="eggNOG" id="COG1898">
    <property type="taxonomic scope" value="Bacteria"/>
</dbReference>
<proteinExistence type="predicted"/>
<protein>
    <recommendedName>
        <fullName evidence="4">dTDP-4-dehydrorhamnose 3,5-epimerase</fullName>
        <ecNumber evidence="3">5.1.3.13</ecNumber>
    </recommendedName>
    <alternativeName>
        <fullName evidence="6">Thymidine diphospho-4-keto-rhamnose 3,5-epimerase</fullName>
    </alternativeName>
    <alternativeName>
        <fullName evidence="5">dTDP-4-keto-6-deoxyglucose 3,5-epimerase</fullName>
    </alternativeName>
    <alternativeName>
        <fullName evidence="7">dTDP-6-deoxy-D-xylo-4-hexulose 3,5-epimerase</fullName>
    </alternativeName>
</protein>
<evidence type="ECO:0000256" key="2">
    <source>
        <dbReference type="ARBA" id="ARBA00001997"/>
    </source>
</evidence>
<evidence type="ECO:0000256" key="4">
    <source>
        <dbReference type="ARBA" id="ARBA00019595"/>
    </source>
</evidence>
<comment type="function">
    <text evidence="2">Catalyzes the epimerization of the C3' and C5'positions of dTDP-6-deoxy-D-xylo-4-hexulose, forming dTDP-6-deoxy-L-lyxo-4-hexulose.</text>
</comment>
<dbReference type="PANTHER" id="PTHR21047:SF2">
    <property type="entry name" value="THYMIDINE DIPHOSPHO-4-KETO-RHAMNOSE 3,5-EPIMERASE"/>
    <property type="match status" value="1"/>
</dbReference>
<dbReference type="Gene3D" id="2.60.120.10">
    <property type="entry name" value="Jelly Rolls"/>
    <property type="match status" value="1"/>
</dbReference>
<evidence type="ECO:0000256" key="5">
    <source>
        <dbReference type="ARBA" id="ARBA00029758"/>
    </source>
</evidence>
<evidence type="ECO:0000256" key="3">
    <source>
        <dbReference type="ARBA" id="ARBA00012098"/>
    </source>
</evidence>
<gene>
    <name evidence="8" type="ordered locus">GLX_17970</name>
</gene>
<dbReference type="HOGENOM" id="CLU_090940_1_1_5"/>
<dbReference type="AlphaFoldDB" id="G2HZV1"/>
<dbReference type="GO" id="GO:0019305">
    <property type="term" value="P:dTDP-rhamnose biosynthetic process"/>
    <property type="evidence" value="ECO:0007669"/>
    <property type="project" value="TreeGrafter"/>
</dbReference>
<organism evidence="8 9">
    <name type="scientific">Komagataeibacter medellinensis (strain NBRC 3288 / BCRC 11682 / LMG 1693 / Kondo 51)</name>
    <name type="common">Gluconacetobacter medellinensis</name>
    <dbReference type="NCBI Taxonomy" id="634177"/>
    <lineage>
        <taxon>Bacteria</taxon>
        <taxon>Pseudomonadati</taxon>
        <taxon>Pseudomonadota</taxon>
        <taxon>Alphaproteobacteria</taxon>
        <taxon>Acetobacterales</taxon>
        <taxon>Acetobacteraceae</taxon>
        <taxon>Komagataeibacter</taxon>
    </lineage>
</organism>
<comment type="catalytic activity">
    <reaction evidence="1">
        <text>dTDP-4-dehydro-6-deoxy-alpha-D-glucose = dTDP-4-dehydro-beta-L-rhamnose</text>
        <dbReference type="Rhea" id="RHEA:16969"/>
        <dbReference type="ChEBI" id="CHEBI:57649"/>
        <dbReference type="ChEBI" id="CHEBI:62830"/>
        <dbReference type="EC" id="5.1.3.13"/>
    </reaction>
</comment>
<evidence type="ECO:0000313" key="9">
    <source>
        <dbReference type="Proteomes" id="UP000009044"/>
    </source>
</evidence>
<dbReference type="STRING" id="634177.GLX_17970"/>
<reference evidence="9" key="1">
    <citation type="journal article" date="2011" name="J. Bacteriol.">
        <title>Complete genome sequence of NBRC 3288, a unique cellulose-nonproducing strain of Gluconacetobacter xylinus isolated from vinegar.</title>
        <authorList>
            <person name="Ogino H."/>
            <person name="Azuma Y."/>
            <person name="Hosoyama A."/>
            <person name="Nakazawa H."/>
            <person name="Matsutani M."/>
            <person name="Hasegawa A."/>
            <person name="Otsuyama K."/>
            <person name="Matsushita K."/>
            <person name="Fujita N."/>
            <person name="Shirai M."/>
        </authorList>
    </citation>
    <scope>NUCLEOTIDE SEQUENCE [LARGE SCALE GENOMIC DNA]</scope>
    <source>
        <strain evidence="9">NBRC 3288 / BCRC 11682 / LMG 1693</strain>
    </source>
</reference>
<name>G2HZV1_KOMMN</name>
<dbReference type="SUPFAM" id="SSF51182">
    <property type="entry name" value="RmlC-like cupins"/>
    <property type="match status" value="1"/>
</dbReference>
<dbReference type="KEGG" id="gxy:GLX_17970"/>
<evidence type="ECO:0000313" key="8">
    <source>
        <dbReference type="EMBL" id="BAK84209.1"/>
    </source>
</evidence>
<sequence>MNACLSVMARPRLFGADMPEHGPLPSLFPPVAPSVSAEDGVVFRSLPIEGPLLLAPAARNGQVSRRAACAALVHEGIALSEHFMRSDRTERYDRHVVRGLYCQVPPHAQGRLMQCSQGAVWVVGVDVRTGSPSFGQWAGVTLSAENACQFWLPPGFLHGLCSLADDTEVRHRDTRPETAVCARTIRWNDETLGIEWPVRDHQAILLQPDDHAPSFANVIDWFLYG</sequence>
<dbReference type="Pfam" id="PF00908">
    <property type="entry name" value="dTDP_sugar_isom"/>
    <property type="match status" value="1"/>
</dbReference>
<dbReference type="EMBL" id="AP012159">
    <property type="protein sequence ID" value="BAK84209.1"/>
    <property type="molecule type" value="Genomic_DNA"/>
</dbReference>
<dbReference type="InterPro" id="IPR014710">
    <property type="entry name" value="RmlC-like_jellyroll"/>
</dbReference>
<dbReference type="GO" id="GO:0008830">
    <property type="term" value="F:dTDP-4-dehydrorhamnose 3,5-epimerase activity"/>
    <property type="evidence" value="ECO:0007669"/>
    <property type="project" value="UniProtKB-EC"/>
</dbReference>
<dbReference type="InterPro" id="IPR000888">
    <property type="entry name" value="RmlC-like"/>
</dbReference>
<dbReference type="GO" id="GO:0005829">
    <property type="term" value="C:cytosol"/>
    <property type="evidence" value="ECO:0007669"/>
    <property type="project" value="TreeGrafter"/>
</dbReference>
<dbReference type="PANTHER" id="PTHR21047">
    <property type="entry name" value="DTDP-6-DEOXY-D-GLUCOSE-3,5 EPIMERASE"/>
    <property type="match status" value="1"/>
</dbReference>
<dbReference type="GO" id="GO:0000271">
    <property type="term" value="P:polysaccharide biosynthetic process"/>
    <property type="evidence" value="ECO:0007669"/>
    <property type="project" value="TreeGrafter"/>
</dbReference>
<dbReference type="PATRIC" id="fig|634177.7.peg.2045"/>
<dbReference type="Proteomes" id="UP000009044">
    <property type="component" value="Chromosome"/>
</dbReference>